<keyword evidence="3" id="KW-1185">Reference proteome</keyword>
<reference evidence="2" key="2">
    <citation type="submission" date="2020-08" db="EMBL/GenBank/DDBJ databases">
        <title>Plant Genome Project.</title>
        <authorList>
            <person name="Zhang R.-G."/>
        </authorList>
    </citation>
    <scope>NUCLEOTIDE SEQUENCE</scope>
    <source>
        <strain evidence="2">Huo1</strain>
        <tissue evidence="2">Leaf</tissue>
    </source>
</reference>
<sequence>MAALRWREMEEGLLLVGERGRRWKEIGEEVKRLGYIAAPTVAVTLIILLARDCLIDYGRPFRGTRSFQRRHSHFSCWDHWLQFSCMIRGAVAMDISMWLNVAMLEWIWTMQVAKVRERLCEEEESLFGDRAHETIKFKIS</sequence>
<reference evidence="2" key="1">
    <citation type="submission" date="2018-01" db="EMBL/GenBank/DDBJ databases">
        <authorList>
            <person name="Mao J.F."/>
        </authorList>
    </citation>
    <scope>NUCLEOTIDE SEQUENCE</scope>
    <source>
        <strain evidence="2">Huo1</strain>
        <tissue evidence="2">Leaf</tissue>
    </source>
</reference>
<comment type="caution">
    <text evidence="2">The sequence shown here is derived from an EMBL/GenBank/DDBJ whole genome shotgun (WGS) entry which is preliminary data.</text>
</comment>
<accession>A0A8X8WBU5</accession>
<dbReference type="AlphaFoldDB" id="A0A8X8WBU5"/>
<organism evidence="2">
    <name type="scientific">Salvia splendens</name>
    <name type="common">Scarlet sage</name>
    <dbReference type="NCBI Taxonomy" id="180675"/>
    <lineage>
        <taxon>Eukaryota</taxon>
        <taxon>Viridiplantae</taxon>
        <taxon>Streptophyta</taxon>
        <taxon>Embryophyta</taxon>
        <taxon>Tracheophyta</taxon>
        <taxon>Spermatophyta</taxon>
        <taxon>Magnoliopsida</taxon>
        <taxon>eudicotyledons</taxon>
        <taxon>Gunneridae</taxon>
        <taxon>Pentapetalae</taxon>
        <taxon>asterids</taxon>
        <taxon>lamiids</taxon>
        <taxon>Lamiales</taxon>
        <taxon>Lamiaceae</taxon>
        <taxon>Nepetoideae</taxon>
        <taxon>Mentheae</taxon>
        <taxon>Salviinae</taxon>
        <taxon>Salvia</taxon>
        <taxon>Salvia subgen. Calosphace</taxon>
        <taxon>core Calosphace</taxon>
    </lineage>
</organism>
<keyword evidence="1" id="KW-0472">Membrane</keyword>
<dbReference type="EMBL" id="PNBA02000019">
    <property type="protein sequence ID" value="KAG6391489.1"/>
    <property type="molecule type" value="Genomic_DNA"/>
</dbReference>
<evidence type="ECO:0000313" key="2">
    <source>
        <dbReference type="EMBL" id="KAG6391489.1"/>
    </source>
</evidence>
<keyword evidence="1" id="KW-0812">Transmembrane</keyword>
<gene>
    <name evidence="2" type="ORF">SASPL_149244</name>
</gene>
<dbReference type="Proteomes" id="UP000298416">
    <property type="component" value="Unassembled WGS sequence"/>
</dbReference>
<keyword evidence="1" id="KW-1133">Transmembrane helix</keyword>
<proteinExistence type="predicted"/>
<feature type="transmembrane region" description="Helical" evidence="1">
    <location>
        <begin position="87"/>
        <end position="108"/>
    </location>
</feature>
<protein>
    <submittedName>
        <fullName evidence="2">Uncharacterized protein</fullName>
    </submittedName>
</protein>
<feature type="transmembrane region" description="Helical" evidence="1">
    <location>
        <begin position="32"/>
        <end position="50"/>
    </location>
</feature>
<evidence type="ECO:0000313" key="3">
    <source>
        <dbReference type="Proteomes" id="UP000298416"/>
    </source>
</evidence>
<name>A0A8X8WBU5_SALSN</name>
<evidence type="ECO:0000256" key="1">
    <source>
        <dbReference type="SAM" id="Phobius"/>
    </source>
</evidence>